<dbReference type="RefSeq" id="WP_359653406.1">
    <property type="nucleotide sequence ID" value="NZ_JBEXZP010000021.1"/>
</dbReference>
<accession>A0ABV2W6F0</accession>
<comment type="caution">
    <text evidence="2">The sequence shown here is derived from an EMBL/GenBank/DDBJ whole genome shotgun (WGS) entry which is preliminary data.</text>
</comment>
<sequence length="457" mass="50823">MYTDVTLARSAVDRIVKEPRKAVASSPGVSMGCVLRHALAAQQRHRRRDILLTVLLCTGLIALALAFAVSGAAGYTVAFLGFLMAWAIVATEFVSAHYHVVSRQLKRENFDPQRAPRPTNARDAARVDAIELRDRGNVLISSSYPPFVGHGVTYSTWSFALNTARAEPGRQVVPFTVHELDRYLSARVGELGLPGLDLAHVLLVNGADLLLGVDERTRGELLPHTGGPPGAHVSESLLRELREHGRGTARPYLAIRVAGWGGELVSTLFLRCTLLPDRSIAFIEGSNCLLTPVRQEYRTVDALLGSPTLRQWCRLVGEAGLRTPYLLLRAPFAVRDDLFAPLSEGREQRRQERRIRVRSFNYGAEFSLREAASSGLYYRHFQEIDEELYSKTVEHRVLDSLVQFMEDHNIDTHELIQRQTTIYNTGLFAGRDISINRSSVRAGSSAPPRTAQPAQRR</sequence>
<feature type="transmembrane region" description="Helical" evidence="1">
    <location>
        <begin position="50"/>
        <end position="69"/>
    </location>
</feature>
<protein>
    <submittedName>
        <fullName evidence="2">Uncharacterized protein</fullName>
    </submittedName>
</protein>
<keyword evidence="3" id="KW-1185">Reference proteome</keyword>
<gene>
    <name evidence="2" type="ORF">ABZ508_17185</name>
</gene>
<name>A0ABV2W6F0_9ACTN</name>
<evidence type="ECO:0000313" key="3">
    <source>
        <dbReference type="Proteomes" id="UP001550378"/>
    </source>
</evidence>
<keyword evidence="1" id="KW-0472">Membrane</keyword>
<proteinExistence type="predicted"/>
<dbReference type="EMBL" id="JBEXZR010000014">
    <property type="protein sequence ID" value="MEU0709092.1"/>
    <property type="molecule type" value="Genomic_DNA"/>
</dbReference>
<keyword evidence="1" id="KW-1133">Transmembrane helix</keyword>
<evidence type="ECO:0000313" key="2">
    <source>
        <dbReference type="EMBL" id="MEU0709092.1"/>
    </source>
</evidence>
<evidence type="ECO:0000256" key="1">
    <source>
        <dbReference type="SAM" id="Phobius"/>
    </source>
</evidence>
<feature type="transmembrane region" description="Helical" evidence="1">
    <location>
        <begin position="75"/>
        <end position="98"/>
    </location>
</feature>
<organism evidence="2 3">
    <name type="scientific">Streptomyces lavendulocolor</name>
    <dbReference type="NCBI Taxonomy" id="67316"/>
    <lineage>
        <taxon>Bacteria</taxon>
        <taxon>Bacillati</taxon>
        <taxon>Actinomycetota</taxon>
        <taxon>Actinomycetes</taxon>
        <taxon>Kitasatosporales</taxon>
        <taxon>Streptomycetaceae</taxon>
        <taxon>Streptomyces</taxon>
    </lineage>
</organism>
<reference evidence="2 3" key="1">
    <citation type="submission" date="2024-06" db="EMBL/GenBank/DDBJ databases">
        <title>The Natural Products Discovery Center: Release of the First 8490 Sequenced Strains for Exploring Actinobacteria Biosynthetic Diversity.</title>
        <authorList>
            <person name="Kalkreuter E."/>
            <person name="Kautsar S.A."/>
            <person name="Yang D."/>
            <person name="Bader C.D."/>
            <person name="Teijaro C.N."/>
            <person name="Fluegel L."/>
            <person name="Davis C.M."/>
            <person name="Simpson J.R."/>
            <person name="Lauterbach L."/>
            <person name="Steele A.D."/>
            <person name="Gui C."/>
            <person name="Meng S."/>
            <person name="Li G."/>
            <person name="Viehrig K."/>
            <person name="Ye F."/>
            <person name="Su P."/>
            <person name="Kiefer A.F."/>
            <person name="Nichols A."/>
            <person name="Cepeda A.J."/>
            <person name="Yan W."/>
            <person name="Fan B."/>
            <person name="Jiang Y."/>
            <person name="Adhikari A."/>
            <person name="Zheng C.-J."/>
            <person name="Schuster L."/>
            <person name="Cowan T.M."/>
            <person name="Smanski M.J."/>
            <person name="Chevrette M.G."/>
            <person name="De Carvalho L.P.S."/>
            <person name="Shen B."/>
        </authorList>
    </citation>
    <scope>NUCLEOTIDE SEQUENCE [LARGE SCALE GENOMIC DNA]</scope>
    <source>
        <strain evidence="2 3">NPDC006337</strain>
    </source>
</reference>
<keyword evidence="1" id="KW-0812">Transmembrane</keyword>
<dbReference type="Proteomes" id="UP001550378">
    <property type="component" value="Unassembled WGS sequence"/>
</dbReference>